<sequence>MLLTRGLATAVVLVLAVSACSKDKDGSSPGPSSAPSGTASVGTPSATAPSPGASATAPSTGASATTAPSGTATTPAHSTGKVEPAGTVVPLNGTSDAQLVWNLEDPEAADDPAVTVARRAEALTLLGRSSTQAPWTNRAKLDSALAALTAPGVLDAGTVAKWSNSKKSPALAGPLHYLVSPAIGSAGKVQVLMCVDIHSAYPEAPRNPDGRSPVVRVWTVSNKTGPWKAIAFEQHPTNDKKPGTTKAFNTHCENPS</sequence>
<dbReference type="AlphaFoldDB" id="A0A7G6WUT6"/>
<evidence type="ECO:0000256" key="2">
    <source>
        <dbReference type="SAM" id="SignalP"/>
    </source>
</evidence>
<evidence type="ECO:0000256" key="1">
    <source>
        <dbReference type="SAM" id="MobiDB-lite"/>
    </source>
</evidence>
<feature type="region of interest" description="Disordered" evidence="1">
    <location>
        <begin position="234"/>
        <end position="256"/>
    </location>
</feature>
<evidence type="ECO:0008006" key="5">
    <source>
        <dbReference type="Google" id="ProtNLM"/>
    </source>
</evidence>
<dbReference type="EMBL" id="CP043661">
    <property type="protein sequence ID" value="QNE17751.1"/>
    <property type="molecule type" value="Genomic_DNA"/>
</dbReference>
<feature type="compositionally biased region" description="Low complexity" evidence="1">
    <location>
        <begin position="27"/>
        <end position="79"/>
    </location>
</feature>
<accession>A0A7G6WUT6</accession>
<dbReference type="RefSeq" id="WP_185446578.1">
    <property type="nucleotide sequence ID" value="NZ_CP043661.1"/>
</dbReference>
<dbReference type="PROSITE" id="PS51257">
    <property type="entry name" value="PROKAR_LIPOPROTEIN"/>
    <property type="match status" value="1"/>
</dbReference>
<evidence type="ECO:0000313" key="3">
    <source>
        <dbReference type="EMBL" id="QNE17751.1"/>
    </source>
</evidence>
<dbReference type="KEGG" id="kqi:F1D05_07320"/>
<evidence type="ECO:0000313" key="4">
    <source>
        <dbReference type="Proteomes" id="UP000515563"/>
    </source>
</evidence>
<feature type="compositionally biased region" description="Polar residues" evidence="1">
    <location>
        <begin position="246"/>
        <end position="256"/>
    </location>
</feature>
<protein>
    <recommendedName>
        <fullName evidence="5">Lipoprotein</fullName>
    </recommendedName>
</protein>
<proteinExistence type="predicted"/>
<feature type="region of interest" description="Disordered" evidence="1">
    <location>
        <begin position="21"/>
        <end position="91"/>
    </location>
</feature>
<reference evidence="3 4" key="2">
    <citation type="journal article" date="2020" name="Microbiol. Resour. Announc.">
        <title>Antarctic desert soil bacteria exhibit high novel natural product potential, evaluated through long-read genome sequencing and comparative genomics.</title>
        <authorList>
            <person name="Benaud N."/>
            <person name="Edwards R.J."/>
            <person name="Amos T.G."/>
            <person name="D'Agostino P.M."/>
            <person name="Gutierrez-Chavez C."/>
            <person name="Montgomery K."/>
            <person name="Nicetic I."/>
            <person name="Ferrari B.C."/>
        </authorList>
    </citation>
    <scope>NUCLEOTIDE SEQUENCE [LARGE SCALE GENOMIC DNA]</scope>
    <source>
        <strain evidence="3 4">SPB151</strain>
    </source>
</reference>
<organism evidence="3 4">
    <name type="scientific">Kribbella qitaiheensis</name>
    <dbReference type="NCBI Taxonomy" id="1544730"/>
    <lineage>
        <taxon>Bacteria</taxon>
        <taxon>Bacillati</taxon>
        <taxon>Actinomycetota</taxon>
        <taxon>Actinomycetes</taxon>
        <taxon>Propionibacteriales</taxon>
        <taxon>Kribbellaceae</taxon>
        <taxon>Kribbella</taxon>
    </lineage>
</organism>
<dbReference type="Proteomes" id="UP000515563">
    <property type="component" value="Chromosome"/>
</dbReference>
<feature type="signal peptide" evidence="2">
    <location>
        <begin position="1"/>
        <end position="21"/>
    </location>
</feature>
<feature type="chain" id="PRO_5028844349" description="Lipoprotein" evidence="2">
    <location>
        <begin position="22"/>
        <end position="256"/>
    </location>
</feature>
<gene>
    <name evidence="3" type="ORF">F1D05_07320</name>
</gene>
<name>A0A7G6WUT6_9ACTN</name>
<reference evidence="4" key="1">
    <citation type="submission" date="2019-09" db="EMBL/GenBank/DDBJ databases">
        <title>Antimicrobial potential of Antarctic Bacteria.</title>
        <authorList>
            <person name="Benaud N."/>
            <person name="Edwards R.J."/>
            <person name="Ferrari B.C."/>
        </authorList>
    </citation>
    <scope>NUCLEOTIDE SEQUENCE [LARGE SCALE GENOMIC DNA]</scope>
    <source>
        <strain evidence="4">SPB151</strain>
    </source>
</reference>
<keyword evidence="4" id="KW-1185">Reference proteome</keyword>
<keyword evidence="2" id="KW-0732">Signal</keyword>